<dbReference type="OrthoDB" id="9779926at2"/>
<dbReference type="RefSeq" id="WP_112378800.1">
    <property type="nucleotide sequence ID" value="NZ_CP030104.1"/>
</dbReference>
<dbReference type="KEGG" id="spon:HME9304_02420"/>
<evidence type="ECO:0000313" key="2">
    <source>
        <dbReference type="Proteomes" id="UP000248536"/>
    </source>
</evidence>
<protein>
    <submittedName>
        <fullName evidence="1">Glucose-1-phosphate adenylyltransferase</fullName>
        <ecNumber evidence="1">2.7.7.27</ecNumber>
    </submittedName>
</protein>
<sequence>MCIHFTIQDIPKEREKPLGTADAQKQCLNQYPELKEGFFTVCNGYNLYSVGALKDLKVERNVPNALISYGSSGFKFTDGRLSKFAVMDISVEDFLREIIEKPKFDEIEK</sequence>
<dbReference type="InterPro" id="IPR029044">
    <property type="entry name" value="Nucleotide-diphossugar_trans"/>
</dbReference>
<keyword evidence="2" id="KW-1185">Reference proteome</keyword>
<reference evidence="1 2" key="1">
    <citation type="submission" date="2018-06" db="EMBL/GenBank/DDBJ databases">
        <title>Spongiibacterium sp. HME9304 Genome sequencing and assembly.</title>
        <authorList>
            <person name="Kang H."/>
            <person name="Kim H."/>
            <person name="Joh K."/>
        </authorList>
    </citation>
    <scope>NUCLEOTIDE SEQUENCE [LARGE SCALE GENOMIC DNA]</scope>
    <source>
        <strain evidence="1 2">HME9304</strain>
    </source>
</reference>
<dbReference type="Gene3D" id="3.90.550.10">
    <property type="entry name" value="Spore Coat Polysaccharide Biosynthesis Protein SpsA, Chain A"/>
    <property type="match status" value="1"/>
</dbReference>
<gene>
    <name evidence="1" type="ORF">HME9304_02420</name>
</gene>
<dbReference type="Proteomes" id="UP000248536">
    <property type="component" value="Chromosome"/>
</dbReference>
<keyword evidence="1" id="KW-0808">Transferase</keyword>
<accession>A0A2Z4LU92</accession>
<name>A0A2Z4LU92_9FLAO</name>
<dbReference type="AlphaFoldDB" id="A0A2Z4LU92"/>
<proteinExistence type="predicted"/>
<evidence type="ECO:0000313" key="1">
    <source>
        <dbReference type="EMBL" id="AWX45406.1"/>
    </source>
</evidence>
<organism evidence="1 2">
    <name type="scientific">Flagellimonas maritima</name>
    <dbReference type="NCBI Taxonomy" id="1383885"/>
    <lineage>
        <taxon>Bacteria</taxon>
        <taxon>Pseudomonadati</taxon>
        <taxon>Bacteroidota</taxon>
        <taxon>Flavobacteriia</taxon>
        <taxon>Flavobacteriales</taxon>
        <taxon>Flavobacteriaceae</taxon>
        <taxon>Flagellimonas</taxon>
    </lineage>
</organism>
<dbReference type="EMBL" id="CP030104">
    <property type="protein sequence ID" value="AWX45406.1"/>
    <property type="molecule type" value="Genomic_DNA"/>
</dbReference>
<dbReference type="EC" id="2.7.7.27" evidence="1"/>
<keyword evidence="1" id="KW-0548">Nucleotidyltransferase</keyword>
<dbReference type="GO" id="GO:0008878">
    <property type="term" value="F:glucose-1-phosphate adenylyltransferase activity"/>
    <property type="evidence" value="ECO:0007669"/>
    <property type="project" value="UniProtKB-EC"/>
</dbReference>